<evidence type="ECO:0000256" key="5">
    <source>
        <dbReference type="ARBA" id="ARBA00022833"/>
    </source>
</evidence>
<dbReference type="Pfam" id="PF01096">
    <property type="entry name" value="Zn_ribbon_TFIIS"/>
    <property type="match status" value="1"/>
</dbReference>
<dbReference type="AlphaFoldDB" id="A0A177AEZ9"/>
<dbReference type="OrthoDB" id="10056816at2759"/>
<keyword evidence="7" id="KW-0804">Transcription</keyword>
<evidence type="ECO:0000256" key="9">
    <source>
        <dbReference type="PIRSR" id="PIRSR005586-2"/>
    </source>
</evidence>
<accession>A0A177AEZ9</accession>
<feature type="binding site" evidence="8">
    <location>
        <position position="10"/>
    </location>
    <ligand>
        <name>Zn(2+)</name>
        <dbReference type="ChEBI" id="CHEBI:29105"/>
        <label>1</label>
    </ligand>
</feature>
<dbReference type="GO" id="GO:0006363">
    <property type="term" value="P:termination of RNA polymerase I transcription"/>
    <property type="evidence" value="ECO:0007669"/>
    <property type="project" value="TreeGrafter"/>
</dbReference>
<dbReference type="InterPro" id="IPR001222">
    <property type="entry name" value="Znf_TFIIS"/>
</dbReference>
<dbReference type="GeneID" id="36286467"/>
<dbReference type="SUPFAM" id="SSF57783">
    <property type="entry name" value="Zinc beta-ribbon"/>
    <property type="match status" value="1"/>
</dbReference>
<dbReference type="InterPro" id="IPR034004">
    <property type="entry name" value="Zn_ribbon_RPA12_C"/>
</dbReference>
<dbReference type="PANTHER" id="PTHR11239:SF14">
    <property type="entry name" value="DNA-DIRECTED RNA POLYMERASE I SUBUNIT RPA12"/>
    <property type="match status" value="1"/>
</dbReference>
<keyword evidence="5 8" id="KW-0862">Zinc</keyword>
<evidence type="ECO:0000256" key="7">
    <source>
        <dbReference type="PIRNR" id="PIRNR005586"/>
    </source>
</evidence>
<dbReference type="Proteomes" id="UP000077154">
    <property type="component" value="Unassembled WGS sequence"/>
</dbReference>
<protein>
    <recommendedName>
        <fullName evidence="7">DNA-directed RNA polymerase subunit</fullName>
    </recommendedName>
</protein>
<dbReference type="PIRSF" id="PIRSF005586">
    <property type="entry name" value="RNApol_RpoM"/>
    <property type="match status" value="1"/>
</dbReference>
<evidence type="ECO:0000256" key="1">
    <source>
        <dbReference type="ARBA" id="ARBA00004604"/>
    </source>
</evidence>
<comment type="similarity">
    <text evidence="7">Belongs to the archaeal rpoM/eukaryotic RPA12/RPB9/RPC11 RNA polymerase family.</text>
</comment>
<dbReference type="eggNOG" id="KOG2907">
    <property type="taxonomic scope" value="Eukaryota"/>
</dbReference>
<feature type="binding site" evidence="8">
    <location>
        <position position="13"/>
    </location>
    <ligand>
        <name>Zn(2+)</name>
        <dbReference type="ChEBI" id="CHEBI:29105"/>
        <label>1</label>
    </ligand>
</feature>
<evidence type="ECO:0000256" key="6">
    <source>
        <dbReference type="ARBA" id="ARBA00023242"/>
    </source>
</evidence>
<dbReference type="SMART" id="SM00440">
    <property type="entry name" value="ZnF_C2C2"/>
    <property type="match status" value="1"/>
</dbReference>
<feature type="binding site" evidence="8">
    <location>
        <position position="112"/>
    </location>
    <ligand>
        <name>Zn(2+)</name>
        <dbReference type="ChEBI" id="CHEBI:29105"/>
        <label>2</label>
    </ligand>
</feature>
<organism evidence="11">
    <name type="scientific">Pseudogymnoascus destructans</name>
    <dbReference type="NCBI Taxonomy" id="655981"/>
    <lineage>
        <taxon>Eukaryota</taxon>
        <taxon>Fungi</taxon>
        <taxon>Dikarya</taxon>
        <taxon>Ascomycota</taxon>
        <taxon>Pezizomycotina</taxon>
        <taxon>Leotiomycetes</taxon>
        <taxon>Thelebolales</taxon>
        <taxon>Thelebolaceae</taxon>
        <taxon>Pseudogymnoascus</taxon>
    </lineage>
</organism>
<evidence type="ECO:0000256" key="8">
    <source>
        <dbReference type="PIRSR" id="PIRSR005586-1"/>
    </source>
</evidence>
<comment type="function">
    <text evidence="7">DNA-dependent RNA polymerase catalyzes the transcription of DNA into RNA using the four ribonucleoside triphosphates as substrates.</text>
</comment>
<dbReference type="PROSITE" id="PS51133">
    <property type="entry name" value="ZF_TFIIS_2"/>
    <property type="match status" value="1"/>
</dbReference>
<dbReference type="PANTHER" id="PTHR11239">
    <property type="entry name" value="DNA-DIRECTED RNA POLYMERASE"/>
    <property type="match status" value="1"/>
</dbReference>
<evidence type="ECO:0000259" key="10">
    <source>
        <dbReference type="PROSITE" id="PS51133"/>
    </source>
</evidence>
<dbReference type="EMBL" id="KV441391">
    <property type="protein sequence ID" value="OAF60657.1"/>
    <property type="molecule type" value="Genomic_DNA"/>
</dbReference>
<dbReference type="VEuPathDB" id="FungiDB:GMDG_01264"/>
<feature type="zinc finger region" description="C4-type" evidence="9">
    <location>
        <begin position="10"/>
        <end position="30"/>
    </location>
</feature>
<reference evidence="11" key="1">
    <citation type="submission" date="2016-03" db="EMBL/GenBank/DDBJ databases">
        <title>Updated assembly of Pseudogymnoascus destructans, the fungus causing white-nose syndrome of bats.</title>
        <authorList>
            <person name="Palmer J.M."/>
            <person name="Drees K.P."/>
            <person name="Foster J.T."/>
            <person name="Lindner D.L."/>
        </authorList>
    </citation>
    <scope>NUCLEOTIDE SEQUENCE [LARGE SCALE GENOMIC DNA]</scope>
    <source>
        <strain evidence="11">20631-21</strain>
    </source>
</reference>
<feature type="binding site" evidence="8">
    <location>
        <position position="27"/>
    </location>
    <ligand>
        <name>Zn(2+)</name>
        <dbReference type="ChEBI" id="CHEBI:29105"/>
        <label>1</label>
    </ligand>
</feature>
<evidence type="ECO:0000256" key="4">
    <source>
        <dbReference type="ARBA" id="ARBA00022771"/>
    </source>
</evidence>
<gene>
    <name evidence="11" type="ORF">VC83_03390</name>
</gene>
<dbReference type="RefSeq" id="XP_024325938.1">
    <property type="nucleotide sequence ID" value="XM_024467038.1"/>
</dbReference>
<comment type="subcellular location">
    <subcellularLocation>
        <location evidence="1">Nucleus</location>
        <location evidence="1">Nucleolus</location>
    </subcellularLocation>
</comment>
<proteinExistence type="inferred from homology"/>
<dbReference type="GO" id="GO:0003899">
    <property type="term" value="F:DNA-directed RNA polymerase activity"/>
    <property type="evidence" value="ECO:0007669"/>
    <property type="project" value="InterPro"/>
</dbReference>
<keyword evidence="2 7" id="KW-0240">DNA-directed RNA polymerase</keyword>
<feature type="binding site" evidence="8">
    <location>
        <position position="84"/>
    </location>
    <ligand>
        <name>Zn(2+)</name>
        <dbReference type="ChEBI" id="CHEBI:29105"/>
        <label>2</label>
    </ligand>
</feature>
<feature type="binding site" evidence="8">
    <location>
        <position position="30"/>
    </location>
    <ligand>
        <name>Zn(2+)</name>
        <dbReference type="ChEBI" id="CHEBI:29105"/>
        <label>1</label>
    </ligand>
</feature>
<feature type="binding site" evidence="8">
    <location>
        <position position="109"/>
    </location>
    <ligand>
        <name>Zn(2+)</name>
        <dbReference type="ChEBI" id="CHEBI:29105"/>
        <label>2</label>
    </ligand>
</feature>
<dbReference type="GO" id="GO:0008270">
    <property type="term" value="F:zinc ion binding"/>
    <property type="evidence" value="ECO:0007669"/>
    <property type="project" value="UniProtKB-KW"/>
</dbReference>
<dbReference type="GO" id="GO:0005736">
    <property type="term" value="C:RNA polymerase I complex"/>
    <property type="evidence" value="ECO:0007669"/>
    <property type="project" value="TreeGrafter"/>
</dbReference>
<evidence type="ECO:0000256" key="3">
    <source>
        <dbReference type="ARBA" id="ARBA00022723"/>
    </source>
</evidence>
<keyword evidence="4 9" id="KW-0863">Zinc-finger</keyword>
<evidence type="ECO:0000256" key="2">
    <source>
        <dbReference type="ARBA" id="ARBA00022478"/>
    </source>
</evidence>
<keyword evidence="6 7" id="KW-0539">Nucleus</keyword>
<dbReference type="GO" id="GO:0003676">
    <property type="term" value="F:nucleic acid binding"/>
    <property type="evidence" value="ECO:0007669"/>
    <property type="project" value="InterPro"/>
</dbReference>
<dbReference type="CDD" id="cd10507">
    <property type="entry name" value="Zn-ribbon_RPA12"/>
    <property type="match status" value="1"/>
</dbReference>
<sequence length="120" mass="13319">MGGVMAIQFCSDCGDTLPISMDQMVKCDCCKMINKNQLLSKTTISTTSNFPSLLREKLTSKTQALTADVVQDSKQRTEKLCPDCNKEELTFSQAQTRGADEGSTIFYFCLNCGHRSKEDN</sequence>
<dbReference type="Gene3D" id="2.20.25.10">
    <property type="match status" value="1"/>
</dbReference>
<evidence type="ECO:0000313" key="11">
    <source>
        <dbReference type="EMBL" id="OAF60657.1"/>
    </source>
</evidence>
<keyword evidence="3 8" id="KW-0479">Metal-binding</keyword>
<feature type="domain" description="TFIIS-type" evidence="10">
    <location>
        <begin position="77"/>
        <end position="117"/>
    </location>
</feature>
<dbReference type="InterPro" id="IPR012164">
    <property type="entry name" value="Rpa12/Rpb9/Rpc10/TFS"/>
</dbReference>
<feature type="binding site" evidence="8">
    <location>
        <position position="81"/>
    </location>
    <ligand>
        <name>Zn(2+)</name>
        <dbReference type="ChEBI" id="CHEBI:29105"/>
        <label>2</label>
    </ligand>
</feature>
<name>A0A177AEZ9_9PEZI</name>